<dbReference type="AlphaFoldDB" id="A0A8X6GR74"/>
<name>A0A8X6GR74_TRICU</name>
<organism evidence="1 2">
    <name type="scientific">Trichonephila clavata</name>
    <name type="common">Joro spider</name>
    <name type="synonym">Nephila clavata</name>
    <dbReference type="NCBI Taxonomy" id="2740835"/>
    <lineage>
        <taxon>Eukaryota</taxon>
        <taxon>Metazoa</taxon>
        <taxon>Ecdysozoa</taxon>
        <taxon>Arthropoda</taxon>
        <taxon>Chelicerata</taxon>
        <taxon>Arachnida</taxon>
        <taxon>Araneae</taxon>
        <taxon>Araneomorphae</taxon>
        <taxon>Entelegynae</taxon>
        <taxon>Araneoidea</taxon>
        <taxon>Nephilidae</taxon>
        <taxon>Trichonephila</taxon>
    </lineage>
</organism>
<comment type="caution">
    <text evidence="1">The sequence shown here is derived from an EMBL/GenBank/DDBJ whole genome shotgun (WGS) entry which is preliminary data.</text>
</comment>
<dbReference type="Proteomes" id="UP000887116">
    <property type="component" value="Unassembled WGS sequence"/>
</dbReference>
<dbReference type="OrthoDB" id="7448201at2759"/>
<accession>A0A8X6GR74</accession>
<evidence type="ECO:0000313" key="1">
    <source>
        <dbReference type="EMBL" id="GFR09422.1"/>
    </source>
</evidence>
<reference evidence="1" key="1">
    <citation type="submission" date="2020-07" db="EMBL/GenBank/DDBJ databases">
        <title>Multicomponent nature underlies the extraordinary mechanical properties of spider dragline silk.</title>
        <authorList>
            <person name="Kono N."/>
            <person name="Nakamura H."/>
            <person name="Mori M."/>
            <person name="Yoshida Y."/>
            <person name="Ohtoshi R."/>
            <person name="Malay A.D."/>
            <person name="Moran D.A.P."/>
            <person name="Tomita M."/>
            <person name="Numata K."/>
            <person name="Arakawa K."/>
        </authorList>
    </citation>
    <scope>NUCLEOTIDE SEQUENCE</scope>
</reference>
<keyword evidence="2" id="KW-1185">Reference proteome</keyword>
<gene>
    <name evidence="1" type="ORF">TNCT_126771</name>
</gene>
<protein>
    <submittedName>
        <fullName evidence="1">Uncharacterized protein</fullName>
    </submittedName>
</protein>
<evidence type="ECO:0000313" key="2">
    <source>
        <dbReference type="Proteomes" id="UP000887116"/>
    </source>
</evidence>
<proteinExistence type="predicted"/>
<dbReference type="EMBL" id="BMAO01026393">
    <property type="protein sequence ID" value="GFR09422.1"/>
    <property type="molecule type" value="Genomic_DNA"/>
</dbReference>
<sequence length="122" mass="13915">MQMYGDASTYAAGAVEIMQVDDEIDSMQTLDCVGIDWVRSSFLKTYWVAASSRFPTMFVNNPFKYKCDVCVIVYDFAKEKHLSLLNNTFSEELVADFKLCAMCKNSLDSHKMLTFERICVST</sequence>